<reference evidence="2" key="1">
    <citation type="submission" date="2020-10" db="EMBL/GenBank/DDBJ databases">
        <authorList>
            <person name="Gilroy R."/>
        </authorList>
    </citation>
    <scope>NUCLEOTIDE SEQUENCE</scope>
    <source>
        <strain evidence="2">CHK165-10780</strain>
    </source>
</reference>
<keyword evidence="1" id="KW-0812">Transmembrane</keyword>
<feature type="transmembrane region" description="Helical" evidence="1">
    <location>
        <begin position="12"/>
        <end position="33"/>
    </location>
</feature>
<comment type="caution">
    <text evidence="2">The sequence shown here is derived from an EMBL/GenBank/DDBJ whole genome shotgun (WGS) entry which is preliminary data.</text>
</comment>
<name>A0A9D0YZK1_9FIRM</name>
<organism evidence="2 3">
    <name type="scientific">Candidatus Faecenecus gallistercoris</name>
    <dbReference type="NCBI Taxonomy" id="2840793"/>
    <lineage>
        <taxon>Bacteria</taxon>
        <taxon>Bacillati</taxon>
        <taxon>Bacillota</taxon>
        <taxon>Bacillota incertae sedis</taxon>
        <taxon>Candidatus Faecenecus</taxon>
    </lineage>
</organism>
<evidence type="ECO:0000313" key="3">
    <source>
        <dbReference type="Proteomes" id="UP000886725"/>
    </source>
</evidence>
<dbReference type="EMBL" id="DVFU01000061">
    <property type="protein sequence ID" value="HIQ64704.1"/>
    <property type="molecule type" value="Genomic_DNA"/>
</dbReference>
<keyword evidence="1" id="KW-0472">Membrane</keyword>
<dbReference type="Proteomes" id="UP000886725">
    <property type="component" value="Unassembled WGS sequence"/>
</dbReference>
<sequence>MKQLPKRKKKQLIIAVICLFLFFLIILLGFWIWSLFTPVTAAQVNLADDNYIAVKKDGRYGYIDAQGVLQIDYQYLNAEDFYGNYGKVERENDCALIDREGTVLFTAQDCNNITYYVDAARWIINGKLYDYDMNPIRRNWEPISYQHENLFTFFHSDEKKFGLMNAEGEVLYAMDSDSVSFYQVDIGSTDSSFVGTYGVLQINQEYMLFHVLTGKIIIQFTDDPIIALGNNIFEVETDDGTYAIYVEENRIAYQTEIGETLSFYNVPEKILRIDGEETRYYDLDEQVYLDSVAGISEQYASSEFEEKTSYQTTHENGKYGLVRGTNRKTTVLPCRYDQIVYLNHTLYDYIHDQTGKNLIFLVEDENLILYNLAHRSTVARFVSSRDVATNPNSTFVLINEADGTVLYNFLTNRKMDVEGEVEIHRNYVQIGNTLYNVSLNPIYSYE</sequence>
<proteinExistence type="predicted"/>
<dbReference type="AlphaFoldDB" id="A0A9D0YZK1"/>
<evidence type="ECO:0000313" key="2">
    <source>
        <dbReference type="EMBL" id="HIQ64704.1"/>
    </source>
</evidence>
<protein>
    <submittedName>
        <fullName evidence="2">WG repeat-containing protein</fullName>
    </submittedName>
</protein>
<reference evidence="2" key="2">
    <citation type="journal article" date="2021" name="PeerJ">
        <title>Extensive microbial diversity within the chicken gut microbiome revealed by metagenomics and culture.</title>
        <authorList>
            <person name="Gilroy R."/>
            <person name="Ravi A."/>
            <person name="Getino M."/>
            <person name="Pursley I."/>
            <person name="Horton D.L."/>
            <person name="Alikhan N.F."/>
            <person name="Baker D."/>
            <person name="Gharbi K."/>
            <person name="Hall N."/>
            <person name="Watson M."/>
            <person name="Adriaenssens E.M."/>
            <person name="Foster-Nyarko E."/>
            <person name="Jarju S."/>
            <person name="Secka A."/>
            <person name="Antonio M."/>
            <person name="Oren A."/>
            <person name="Chaudhuri R.R."/>
            <person name="La Ragione R."/>
            <person name="Hildebrand F."/>
            <person name="Pallen M.J."/>
        </authorList>
    </citation>
    <scope>NUCLEOTIDE SEQUENCE</scope>
    <source>
        <strain evidence="2">CHK165-10780</strain>
    </source>
</reference>
<evidence type="ECO:0000256" key="1">
    <source>
        <dbReference type="SAM" id="Phobius"/>
    </source>
</evidence>
<keyword evidence="1" id="KW-1133">Transmembrane helix</keyword>
<accession>A0A9D0YZK1</accession>
<gene>
    <name evidence="2" type="ORF">IAC85_03085</name>
</gene>